<dbReference type="InterPro" id="IPR036873">
    <property type="entry name" value="Rhodanese-like_dom_sf"/>
</dbReference>
<name>A0ABR3PZ59_9TREE</name>
<dbReference type="SMART" id="SM00450">
    <property type="entry name" value="RHOD"/>
    <property type="match status" value="1"/>
</dbReference>
<organism evidence="2 3">
    <name type="scientific">Vanrija albida</name>
    <dbReference type="NCBI Taxonomy" id="181172"/>
    <lineage>
        <taxon>Eukaryota</taxon>
        <taxon>Fungi</taxon>
        <taxon>Dikarya</taxon>
        <taxon>Basidiomycota</taxon>
        <taxon>Agaricomycotina</taxon>
        <taxon>Tremellomycetes</taxon>
        <taxon>Trichosporonales</taxon>
        <taxon>Trichosporonaceae</taxon>
        <taxon>Vanrija</taxon>
    </lineage>
</organism>
<dbReference type="PANTHER" id="PTHR44086">
    <property type="entry name" value="THIOSULFATE SULFURTRANSFERASE RDL2, MITOCHONDRIAL-RELATED"/>
    <property type="match status" value="1"/>
</dbReference>
<dbReference type="PROSITE" id="PS50206">
    <property type="entry name" value="RHODANESE_3"/>
    <property type="match status" value="1"/>
</dbReference>
<dbReference type="GeneID" id="95988144"/>
<gene>
    <name evidence="2" type="primary">RDL2</name>
    <name evidence="2" type="ORF">Q8F55_007101</name>
</gene>
<dbReference type="Proteomes" id="UP001565368">
    <property type="component" value="Unassembled WGS sequence"/>
</dbReference>
<dbReference type="Pfam" id="PF00581">
    <property type="entry name" value="Rhodanese"/>
    <property type="match status" value="1"/>
</dbReference>
<accession>A0ABR3PZ59</accession>
<dbReference type="InterPro" id="IPR001763">
    <property type="entry name" value="Rhodanese-like_dom"/>
</dbReference>
<sequence>MSAALRTAMRRAAAVSETTLSVARSRAAPVLLRASPVPVARVATPSAAVRSFSTSPVSFKVKRDAWASNPTIGYDEVKKLSDQPNDDVLLIDTREPDEVINGTIPSAVILPLSRLEAALNPKFNPGDFQREFAFAKPLPEQNIVFFCRSGRRSGLACEIAEREGYPNVRNYVGSWLEWEDKSKKEGNDDW</sequence>
<evidence type="ECO:0000259" key="1">
    <source>
        <dbReference type="PROSITE" id="PS50206"/>
    </source>
</evidence>
<evidence type="ECO:0000313" key="3">
    <source>
        <dbReference type="Proteomes" id="UP001565368"/>
    </source>
</evidence>
<protein>
    <submittedName>
        <fullName evidence="2">Thiosulfate sulfurtransferase rdl2, mitochondrial</fullName>
    </submittedName>
</protein>
<dbReference type="Gene3D" id="3.40.250.10">
    <property type="entry name" value="Rhodanese-like domain"/>
    <property type="match status" value="1"/>
</dbReference>
<proteinExistence type="predicted"/>
<dbReference type="PANTHER" id="PTHR44086:SF10">
    <property type="entry name" value="THIOSULFATE SULFURTRANSFERASE_RHODANESE-LIKE DOMAIN-CONTAINING PROTEIN 3"/>
    <property type="match status" value="1"/>
</dbReference>
<reference evidence="2 3" key="1">
    <citation type="submission" date="2023-08" db="EMBL/GenBank/DDBJ databases">
        <title>Annotated Genome Sequence of Vanrija albida AlHP1.</title>
        <authorList>
            <person name="Herzog R."/>
        </authorList>
    </citation>
    <scope>NUCLEOTIDE SEQUENCE [LARGE SCALE GENOMIC DNA]</scope>
    <source>
        <strain evidence="2 3">AlHP1</strain>
    </source>
</reference>
<dbReference type="SUPFAM" id="SSF52821">
    <property type="entry name" value="Rhodanese/Cell cycle control phosphatase"/>
    <property type="match status" value="1"/>
</dbReference>
<comment type="caution">
    <text evidence="2">The sequence shown here is derived from an EMBL/GenBank/DDBJ whole genome shotgun (WGS) entry which is preliminary data.</text>
</comment>
<dbReference type="EMBL" id="JBBXJM010000005">
    <property type="protein sequence ID" value="KAL1407668.1"/>
    <property type="molecule type" value="Genomic_DNA"/>
</dbReference>
<dbReference type="RefSeq" id="XP_069207612.1">
    <property type="nucleotide sequence ID" value="XM_069355541.1"/>
</dbReference>
<evidence type="ECO:0000313" key="2">
    <source>
        <dbReference type="EMBL" id="KAL1407668.1"/>
    </source>
</evidence>
<keyword evidence="3" id="KW-1185">Reference proteome</keyword>
<feature type="domain" description="Rhodanese" evidence="1">
    <location>
        <begin position="84"/>
        <end position="183"/>
    </location>
</feature>